<keyword evidence="3" id="KW-1185">Reference proteome</keyword>
<accession>A0A4R4ZNA6</accession>
<dbReference type="Proteomes" id="UP000295124">
    <property type="component" value="Unassembled WGS sequence"/>
</dbReference>
<evidence type="ECO:0008006" key="4">
    <source>
        <dbReference type="Google" id="ProtNLM"/>
    </source>
</evidence>
<dbReference type="AlphaFoldDB" id="A0A4R4ZNA6"/>
<feature type="chain" id="PRO_5020499604" description="Secreted protein" evidence="1">
    <location>
        <begin position="28"/>
        <end position="149"/>
    </location>
</feature>
<evidence type="ECO:0000256" key="1">
    <source>
        <dbReference type="SAM" id="SignalP"/>
    </source>
</evidence>
<reference evidence="2 3" key="1">
    <citation type="submission" date="2019-03" db="EMBL/GenBank/DDBJ databases">
        <title>Draft genome sequences of novel Actinobacteria.</title>
        <authorList>
            <person name="Sahin N."/>
            <person name="Ay H."/>
            <person name="Saygin H."/>
        </authorList>
    </citation>
    <scope>NUCLEOTIDE SEQUENCE [LARGE SCALE GENOMIC DNA]</scope>
    <source>
        <strain evidence="2 3">JCM 13523</strain>
    </source>
</reference>
<comment type="caution">
    <text evidence="2">The sequence shown here is derived from an EMBL/GenBank/DDBJ whole genome shotgun (WGS) entry which is preliminary data.</text>
</comment>
<gene>
    <name evidence="2" type="ORF">E1263_11310</name>
</gene>
<keyword evidence="1" id="KW-0732">Signal</keyword>
<organism evidence="2 3">
    <name type="scientific">Kribbella antibiotica</name>
    <dbReference type="NCBI Taxonomy" id="190195"/>
    <lineage>
        <taxon>Bacteria</taxon>
        <taxon>Bacillati</taxon>
        <taxon>Actinomycetota</taxon>
        <taxon>Actinomycetes</taxon>
        <taxon>Propionibacteriales</taxon>
        <taxon>Kribbellaceae</taxon>
        <taxon>Kribbella</taxon>
    </lineage>
</organism>
<protein>
    <recommendedName>
        <fullName evidence="4">Secreted protein</fullName>
    </recommendedName>
</protein>
<evidence type="ECO:0000313" key="2">
    <source>
        <dbReference type="EMBL" id="TDD60361.1"/>
    </source>
</evidence>
<feature type="signal peptide" evidence="1">
    <location>
        <begin position="1"/>
        <end position="27"/>
    </location>
</feature>
<dbReference type="RefSeq" id="WP_132167191.1">
    <property type="nucleotide sequence ID" value="NZ_SMKX01000025.1"/>
</dbReference>
<dbReference type="EMBL" id="SMKX01000025">
    <property type="protein sequence ID" value="TDD60361.1"/>
    <property type="molecule type" value="Genomic_DNA"/>
</dbReference>
<sequence length="149" mass="15426">MKASVLRAVVGVAAVLSVSLVAGPAQATDGPVSARVYTEGSSGSGGIGSASLTFRSSTVVDYTNLKVRDVCPGDNLPVRVYTKMVYTDGTFETDYVGADTNGCGSDGTNLGGFRATSSKRVAKAGVTVCVYNSVRNLQCKDAFRDNDHT</sequence>
<evidence type="ECO:0000313" key="3">
    <source>
        <dbReference type="Proteomes" id="UP000295124"/>
    </source>
</evidence>
<name>A0A4R4ZNA6_9ACTN</name>
<proteinExistence type="predicted"/>
<dbReference type="OrthoDB" id="3829009at2"/>